<gene>
    <name evidence="2" type="ORF">CA12_06870</name>
</gene>
<dbReference type="PANTHER" id="PTHR30347">
    <property type="entry name" value="POTASSIUM CHANNEL RELATED"/>
    <property type="match status" value="1"/>
</dbReference>
<dbReference type="PANTHER" id="PTHR30347:SF1">
    <property type="entry name" value="MECHANOSENSITIVE CHANNEL MSCK"/>
    <property type="match status" value="1"/>
</dbReference>
<dbReference type="NCBIfam" id="NF033545">
    <property type="entry name" value="transpos_IS630"/>
    <property type="match status" value="1"/>
</dbReference>
<dbReference type="EMBL" id="CP036265">
    <property type="protein sequence ID" value="QDT14611.1"/>
    <property type="molecule type" value="Genomic_DNA"/>
</dbReference>
<keyword evidence="3" id="KW-1185">Reference proteome</keyword>
<dbReference type="Proteomes" id="UP000318741">
    <property type="component" value="Chromosome"/>
</dbReference>
<accession>A0A517P5H8</accession>
<dbReference type="AlphaFoldDB" id="A0A517P5H8"/>
<dbReference type="RefSeq" id="WP_145357490.1">
    <property type="nucleotide sequence ID" value="NZ_CP036265.1"/>
</dbReference>
<dbReference type="InterPro" id="IPR047655">
    <property type="entry name" value="Transpos_IS630-like"/>
</dbReference>
<dbReference type="Pfam" id="PF13358">
    <property type="entry name" value="DDE_3"/>
    <property type="match status" value="1"/>
</dbReference>
<dbReference type="InterPro" id="IPR052702">
    <property type="entry name" value="MscS-like_channel"/>
</dbReference>
<dbReference type="InterPro" id="IPR038717">
    <property type="entry name" value="Tc1-like_DDE_dom"/>
</dbReference>
<organism evidence="2 3">
    <name type="scientific">Alienimonas californiensis</name>
    <dbReference type="NCBI Taxonomy" id="2527989"/>
    <lineage>
        <taxon>Bacteria</taxon>
        <taxon>Pseudomonadati</taxon>
        <taxon>Planctomycetota</taxon>
        <taxon>Planctomycetia</taxon>
        <taxon>Planctomycetales</taxon>
        <taxon>Planctomycetaceae</taxon>
        <taxon>Alienimonas</taxon>
    </lineage>
</organism>
<evidence type="ECO:0000259" key="1">
    <source>
        <dbReference type="Pfam" id="PF13358"/>
    </source>
</evidence>
<protein>
    <recommendedName>
        <fullName evidence="1">Tc1-like transposase DDE domain-containing protein</fullName>
    </recommendedName>
</protein>
<dbReference type="Pfam" id="PF13565">
    <property type="entry name" value="HTH_32"/>
    <property type="match status" value="1"/>
</dbReference>
<sequence>MPWREPMEITAEERAALERWARRPKTAQALALRSRIVLACSDSGRTGRRQTDVAVAKDLGVTNTTVHKWRTRFEVDRLDGLSDEPRCGAPRRITDEQVEAVVTRTLESTPENATHWSTRGMATASGLSQTAVSRTWRAFGLKPHLSETFKLSKDPQFVEKVRDVVGLYLAPPQHAIVLSVDEKSQCQALERSAPVEPIRPGRPESHTHDYVRHGTASLFSALNVATGEVVGKCMRRHRSAEFVRLLNQLDAAIPATDADGEAVELHVIMDNYATHKTDRVRRWFARRPRSHGRFTPTGASWINQIERFFAELTTRRLRRGVFKSVPALERAINDYVAQHNRDPKPFVWTADADLILDRVRRRCERTSNSGH</sequence>
<dbReference type="OrthoDB" id="269226at2"/>
<feature type="domain" description="Tc1-like transposase DDE" evidence="1">
    <location>
        <begin position="195"/>
        <end position="328"/>
    </location>
</feature>
<evidence type="ECO:0000313" key="3">
    <source>
        <dbReference type="Proteomes" id="UP000318741"/>
    </source>
</evidence>
<dbReference type="SUPFAM" id="SSF46689">
    <property type="entry name" value="Homeodomain-like"/>
    <property type="match status" value="1"/>
</dbReference>
<dbReference type="InterPro" id="IPR009057">
    <property type="entry name" value="Homeodomain-like_sf"/>
</dbReference>
<proteinExistence type="predicted"/>
<evidence type="ECO:0000313" key="2">
    <source>
        <dbReference type="EMBL" id="QDT14611.1"/>
    </source>
</evidence>
<name>A0A517P5H8_9PLAN</name>
<reference evidence="2 3" key="1">
    <citation type="submission" date="2019-02" db="EMBL/GenBank/DDBJ databases">
        <title>Deep-cultivation of Planctomycetes and their phenomic and genomic characterization uncovers novel biology.</title>
        <authorList>
            <person name="Wiegand S."/>
            <person name="Jogler M."/>
            <person name="Boedeker C."/>
            <person name="Pinto D."/>
            <person name="Vollmers J."/>
            <person name="Rivas-Marin E."/>
            <person name="Kohn T."/>
            <person name="Peeters S.H."/>
            <person name="Heuer A."/>
            <person name="Rast P."/>
            <person name="Oberbeckmann S."/>
            <person name="Bunk B."/>
            <person name="Jeske O."/>
            <person name="Meyerdierks A."/>
            <person name="Storesund J.E."/>
            <person name="Kallscheuer N."/>
            <person name="Luecker S."/>
            <person name="Lage O.M."/>
            <person name="Pohl T."/>
            <person name="Merkel B.J."/>
            <person name="Hornburger P."/>
            <person name="Mueller R.-W."/>
            <person name="Bruemmer F."/>
            <person name="Labrenz M."/>
            <person name="Spormann A.M."/>
            <person name="Op den Camp H."/>
            <person name="Overmann J."/>
            <person name="Amann R."/>
            <person name="Jetten M.S.M."/>
            <person name="Mascher T."/>
            <person name="Medema M.H."/>
            <person name="Devos D.P."/>
            <person name="Kaster A.-K."/>
            <person name="Ovreas L."/>
            <person name="Rohde M."/>
            <person name="Galperin M.Y."/>
            <person name="Jogler C."/>
        </authorList>
    </citation>
    <scope>NUCLEOTIDE SEQUENCE [LARGE SCALE GENOMIC DNA]</scope>
    <source>
        <strain evidence="2 3">CA12</strain>
    </source>
</reference>
<dbReference type="KEGG" id="acaf:CA12_06870"/>